<dbReference type="OrthoDB" id="9787204at2"/>
<keyword evidence="2" id="KW-1185">Reference proteome</keyword>
<accession>A0A5C5XDI0</accession>
<comment type="caution">
    <text evidence="1">The sequence shown here is derived from an EMBL/GenBank/DDBJ whole genome shotgun (WGS) entry which is preliminary data.</text>
</comment>
<dbReference type="RefSeq" id="WP_146502778.1">
    <property type="nucleotide sequence ID" value="NZ_SJPG01000001.1"/>
</dbReference>
<proteinExistence type="predicted"/>
<dbReference type="AlphaFoldDB" id="A0A5C5XDI0"/>
<reference evidence="1 2" key="1">
    <citation type="submission" date="2019-02" db="EMBL/GenBank/DDBJ databases">
        <title>Deep-cultivation of Planctomycetes and their phenomic and genomic characterization uncovers novel biology.</title>
        <authorList>
            <person name="Wiegand S."/>
            <person name="Jogler M."/>
            <person name="Boedeker C."/>
            <person name="Pinto D."/>
            <person name="Vollmers J."/>
            <person name="Rivas-Marin E."/>
            <person name="Kohn T."/>
            <person name="Peeters S.H."/>
            <person name="Heuer A."/>
            <person name="Rast P."/>
            <person name="Oberbeckmann S."/>
            <person name="Bunk B."/>
            <person name="Jeske O."/>
            <person name="Meyerdierks A."/>
            <person name="Storesund J.E."/>
            <person name="Kallscheuer N."/>
            <person name="Luecker S."/>
            <person name="Lage O.M."/>
            <person name="Pohl T."/>
            <person name="Merkel B.J."/>
            <person name="Hornburger P."/>
            <person name="Mueller R.-W."/>
            <person name="Bruemmer F."/>
            <person name="Labrenz M."/>
            <person name="Spormann A.M."/>
            <person name="Op Den Camp H."/>
            <person name="Overmann J."/>
            <person name="Amann R."/>
            <person name="Jetten M.S.M."/>
            <person name="Mascher T."/>
            <person name="Medema M.H."/>
            <person name="Devos D.P."/>
            <person name="Kaster A.-K."/>
            <person name="Ovreas L."/>
            <person name="Rohde M."/>
            <person name="Galperin M.Y."/>
            <person name="Jogler C."/>
        </authorList>
    </citation>
    <scope>NUCLEOTIDE SEQUENCE [LARGE SCALE GENOMIC DNA]</scope>
    <source>
        <strain evidence="1 2">Pan54</strain>
    </source>
</reference>
<sequence>MATLGIYSPKQVTINKLTTVTRFPASDPGKAVEIKVGFSPHAIAIESQGNAWVGNLIGLPDTLEKVALVKQKLERKAEALGSLGRGDVG</sequence>
<dbReference type="EMBL" id="SJPG01000001">
    <property type="protein sequence ID" value="TWT60689.1"/>
    <property type="molecule type" value="Genomic_DNA"/>
</dbReference>
<gene>
    <name evidence="1" type="ORF">Pan54_14160</name>
</gene>
<evidence type="ECO:0000313" key="1">
    <source>
        <dbReference type="EMBL" id="TWT60689.1"/>
    </source>
</evidence>
<organism evidence="1 2">
    <name type="scientific">Rubinisphaera italica</name>
    <dbReference type="NCBI Taxonomy" id="2527969"/>
    <lineage>
        <taxon>Bacteria</taxon>
        <taxon>Pseudomonadati</taxon>
        <taxon>Planctomycetota</taxon>
        <taxon>Planctomycetia</taxon>
        <taxon>Planctomycetales</taxon>
        <taxon>Planctomycetaceae</taxon>
        <taxon>Rubinisphaera</taxon>
    </lineage>
</organism>
<evidence type="ECO:0000313" key="2">
    <source>
        <dbReference type="Proteomes" id="UP000316095"/>
    </source>
</evidence>
<protein>
    <submittedName>
        <fullName evidence="1">Uncharacterized protein</fullName>
    </submittedName>
</protein>
<name>A0A5C5XDI0_9PLAN</name>
<dbReference type="Proteomes" id="UP000316095">
    <property type="component" value="Unassembled WGS sequence"/>
</dbReference>